<gene>
    <name evidence="1" type="ORF">MML48_2g00020166</name>
</gene>
<sequence length="531" mass="60084">MIYNKVICIAVQAPLVYLSSSCISRDYNNGGTVCVCNGTYCDYIGKIPKVKYPQVLVYTSNMEGLRFQKTNASFQNISAELRDSADIIIESHRTYQKVFGFGGAFTDATGINVETLKDDAREHLMKSYFSNDGIQYNVGRVPIGGTDFSTKYYSYDDGEPDPSLKKFALNSADTNYKIPCIKVAHNLTHGKLKLIASAWTAPKWMKTNGAYHGGTLKPEMYQAWADYYVKFFNEYKKQGIKFWGVTTGNEPSLAKYPLSLFQKLASIGWTANTLAQWVEEALGPTLHKSGYGDLNIMALDDQRFYLTWFIDRIFKNEAAKNYINGTAVHWYFDTVFPAKLLSQLHYKYPDKFIISTEACKGNAQVTAKNKQEMKFLFFSQIIGFFLSRGVLLGSWSRGEDYAQDIIEDMRNWVIGWIDWNMALNPGGGPTFLNNVVDSPIVVNGSANEFYKQPMYYAMGHFSKFVPRDSVRIESSQSSKVWSIAFKRPDHAITVVLLNRGKVDQDITIVDSEKGTLTLTVSEHSITTLLYW</sequence>
<evidence type="ECO:0000313" key="1">
    <source>
        <dbReference type="EMBL" id="KAI4467322.1"/>
    </source>
</evidence>
<dbReference type="EMBL" id="CM043016">
    <property type="protein sequence ID" value="KAI4467322.1"/>
    <property type="molecule type" value="Genomic_DNA"/>
</dbReference>
<name>A0ACB9TKL1_HOLOL</name>
<keyword evidence="2" id="KW-1185">Reference proteome</keyword>
<comment type="caution">
    <text evidence="1">The sequence shown here is derived from an EMBL/GenBank/DDBJ whole genome shotgun (WGS) entry which is preliminary data.</text>
</comment>
<reference evidence="1" key="1">
    <citation type="submission" date="2022-04" db="EMBL/GenBank/DDBJ databases">
        <title>Chromosome-scale genome assembly of Holotrichia oblita Faldermann.</title>
        <authorList>
            <person name="Rongchong L."/>
        </authorList>
    </citation>
    <scope>NUCLEOTIDE SEQUENCE</scope>
    <source>
        <strain evidence="1">81SQS9</strain>
    </source>
</reference>
<dbReference type="Proteomes" id="UP001056778">
    <property type="component" value="Chromosome 2"/>
</dbReference>
<proteinExistence type="predicted"/>
<evidence type="ECO:0000313" key="2">
    <source>
        <dbReference type="Proteomes" id="UP001056778"/>
    </source>
</evidence>
<protein>
    <submittedName>
        <fullName evidence="1">Glucosylceramidase</fullName>
    </submittedName>
</protein>
<accession>A0ACB9TKL1</accession>
<organism evidence="1 2">
    <name type="scientific">Holotrichia oblita</name>
    <name type="common">Chafer beetle</name>
    <dbReference type="NCBI Taxonomy" id="644536"/>
    <lineage>
        <taxon>Eukaryota</taxon>
        <taxon>Metazoa</taxon>
        <taxon>Ecdysozoa</taxon>
        <taxon>Arthropoda</taxon>
        <taxon>Hexapoda</taxon>
        <taxon>Insecta</taxon>
        <taxon>Pterygota</taxon>
        <taxon>Neoptera</taxon>
        <taxon>Endopterygota</taxon>
        <taxon>Coleoptera</taxon>
        <taxon>Polyphaga</taxon>
        <taxon>Scarabaeiformia</taxon>
        <taxon>Scarabaeidae</taxon>
        <taxon>Melolonthinae</taxon>
        <taxon>Holotrichia</taxon>
    </lineage>
</organism>